<comment type="caution">
    <text evidence="11">The sequence shown here is derived from an EMBL/GenBank/DDBJ whole genome shotgun (WGS) entry which is preliminary data.</text>
</comment>
<keyword evidence="3" id="KW-0032">Aminotransferase</keyword>
<evidence type="ECO:0000259" key="10">
    <source>
        <dbReference type="Pfam" id="PF00155"/>
    </source>
</evidence>
<evidence type="ECO:0000256" key="2">
    <source>
        <dbReference type="ARBA" id="ARBA00011738"/>
    </source>
</evidence>
<gene>
    <name evidence="11" type="ORF">HDU87_001171</name>
</gene>
<dbReference type="FunFam" id="1.10.287.1970:FF:000001">
    <property type="entry name" value="Alanine aminotransferase 2"/>
    <property type="match status" value="1"/>
</dbReference>
<name>A0AAD5TDU4_9FUNG</name>
<dbReference type="GO" id="GO:0008483">
    <property type="term" value="F:transaminase activity"/>
    <property type="evidence" value="ECO:0007669"/>
    <property type="project" value="UniProtKB-KW"/>
</dbReference>
<dbReference type="InterPro" id="IPR015421">
    <property type="entry name" value="PyrdxlP-dep_Trfase_major"/>
</dbReference>
<dbReference type="Gene3D" id="3.40.640.10">
    <property type="entry name" value="Type I PLP-dependent aspartate aminotransferase-like (Major domain)"/>
    <property type="match status" value="1"/>
</dbReference>
<dbReference type="FunFam" id="3.90.1150.10:FF:000010">
    <property type="entry name" value="Alanine aminotransferase 2"/>
    <property type="match status" value="1"/>
</dbReference>
<evidence type="ECO:0000256" key="7">
    <source>
        <dbReference type="ARBA" id="ARBA00077894"/>
    </source>
</evidence>
<reference evidence="11" key="1">
    <citation type="submission" date="2020-05" db="EMBL/GenBank/DDBJ databases">
        <title>Phylogenomic resolution of chytrid fungi.</title>
        <authorList>
            <person name="Stajich J.E."/>
            <person name="Amses K."/>
            <person name="Simmons R."/>
            <person name="Seto K."/>
            <person name="Myers J."/>
            <person name="Bonds A."/>
            <person name="Quandt C.A."/>
            <person name="Barry K."/>
            <person name="Liu P."/>
            <person name="Grigoriev I."/>
            <person name="Longcore J.E."/>
            <person name="James T.Y."/>
        </authorList>
    </citation>
    <scope>NUCLEOTIDE SEQUENCE</scope>
    <source>
        <strain evidence="11">JEL0379</strain>
    </source>
</reference>
<evidence type="ECO:0000313" key="12">
    <source>
        <dbReference type="Proteomes" id="UP001212152"/>
    </source>
</evidence>
<dbReference type="CDD" id="cd00609">
    <property type="entry name" value="AAT_like"/>
    <property type="match status" value="1"/>
</dbReference>
<dbReference type="SUPFAM" id="SSF53383">
    <property type="entry name" value="PLP-dependent transferases"/>
    <property type="match status" value="1"/>
</dbReference>
<dbReference type="InterPro" id="IPR015424">
    <property type="entry name" value="PyrdxlP-dep_Trfase"/>
</dbReference>
<dbReference type="GO" id="GO:0030170">
    <property type="term" value="F:pyridoxal phosphate binding"/>
    <property type="evidence" value="ECO:0007669"/>
    <property type="project" value="InterPro"/>
</dbReference>
<keyword evidence="12" id="KW-1185">Reference proteome</keyword>
<evidence type="ECO:0000313" key="11">
    <source>
        <dbReference type="EMBL" id="KAJ3168407.1"/>
    </source>
</evidence>
<dbReference type="EMBL" id="JADGJQ010000121">
    <property type="protein sequence ID" value="KAJ3168407.1"/>
    <property type="molecule type" value="Genomic_DNA"/>
</dbReference>
<evidence type="ECO:0000256" key="1">
    <source>
        <dbReference type="ARBA" id="ARBA00001933"/>
    </source>
</evidence>
<evidence type="ECO:0000256" key="8">
    <source>
        <dbReference type="ARBA" id="ARBA00078532"/>
    </source>
</evidence>
<comment type="subunit">
    <text evidence="2">Homodimer.</text>
</comment>
<evidence type="ECO:0000256" key="6">
    <source>
        <dbReference type="ARBA" id="ARBA00025785"/>
    </source>
</evidence>
<feature type="domain" description="Aminotransferase class I/classII large" evidence="10">
    <location>
        <begin position="110"/>
        <end position="483"/>
    </location>
</feature>
<organism evidence="11 12">
    <name type="scientific">Geranomyces variabilis</name>
    <dbReference type="NCBI Taxonomy" id="109894"/>
    <lineage>
        <taxon>Eukaryota</taxon>
        <taxon>Fungi</taxon>
        <taxon>Fungi incertae sedis</taxon>
        <taxon>Chytridiomycota</taxon>
        <taxon>Chytridiomycota incertae sedis</taxon>
        <taxon>Chytridiomycetes</taxon>
        <taxon>Spizellomycetales</taxon>
        <taxon>Powellomycetaceae</taxon>
        <taxon>Geranomyces</taxon>
    </lineage>
</organism>
<dbReference type="Gene3D" id="1.10.287.1970">
    <property type="match status" value="1"/>
</dbReference>
<accession>A0AAD5TDU4</accession>
<sequence>MLAFSRLRSTITSSPSDKVLTLPKINQAVVNCEYAVRGALAIRAEELREELASKRTAHPFAKVTSCNIGNPQQLGQTPITFFRQVAALTEYPALLDAPGVADIFAPDAVERARALLQAVGGSVGAYTHSQGIPLIRQNVAKFIEERDGYPSDPDDIFLTAGASPGVQLILQTLIAHEKVGIMIPVPQYPLYTASIALFRGNAVPYFLNEEDTWGLDVNELIRSVKDARANGLDVRALCVINPGNPTGACLNVDNMRKIVELCHSEKLVLLADEVYQTNTYLPSVPFTSFKKVLRSMGPEFSSLELVSFHSISKGMVGECGRRGGYFECVGVSDEVKEMLYKVASISLCPPAQGQVLVDLMVRPPVKGDASYARYKEEIDGIYESLKRRAARLAAAFNALPGVSCQPAQGSMYLFPSVTLPQKAVETAKAQGMAPDALYCMELLNETGVCVVPGSGFHQKKGTWHFRSTFLPPEKEMESFVARIKGFHEGFLKRYA</sequence>
<dbReference type="PANTHER" id="PTHR11751">
    <property type="entry name" value="ALANINE AMINOTRANSFERASE"/>
    <property type="match status" value="1"/>
</dbReference>
<dbReference type="FunFam" id="3.40.640.10:FF:000012">
    <property type="entry name" value="alanine aminotransferase 2"/>
    <property type="match status" value="1"/>
</dbReference>
<dbReference type="InterPro" id="IPR015422">
    <property type="entry name" value="PyrdxlP-dep_Trfase_small"/>
</dbReference>
<dbReference type="InterPro" id="IPR045088">
    <property type="entry name" value="ALAT1/2-like"/>
</dbReference>
<keyword evidence="5" id="KW-0663">Pyridoxal phosphate</keyword>
<comment type="similarity">
    <text evidence="6">Belongs to the class-I pyridoxal-phosphate-dependent aminotransferase family. Alanine aminotransferase subfamily.</text>
</comment>
<dbReference type="AlphaFoldDB" id="A0AAD5TDU4"/>
<evidence type="ECO:0000256" key="3">
    <source>
        <dbReference type="ARBA" id="ARBA00022576"/>
    </source>
</evidence>
<evidence type="ECO:0000256" key="9">
    <source>
        <dbReference type="ARBA" id="ARBA00080525"/>
    </source>
</evidence>
<dbReference type="PANTHER" id="PTHR11751:SF29">
    <property type="entry name" value="ALANINE TRANSAMINASE"/>
    <property type="match status" value="1"/>
</dbReference>
<evidence type="ECO:0000256" key="4">
    <source>
        <dbReference type="ARBA" id="ARBA00022679"/>
    </source>
</evidence>
<dbReference type="Pfam" id="PF00155">
    <property type="entry name" value="Aminotran_1_2"/>
    <property type="match status" value="1"/>
</dbReference>
<proteinExistence type="inferred from homology"/>
<evidence type="ECO:0000256" key="5">
    <source>
        <dbReference type="ARBA" id="ARBA00022898"/>
    </source>
</evidence>
<dbReference type="InterPro" id="IPR004839">
    <property type="entry name" value="Aminotransferase_I/II_large"/>
</dbReference>
<protein>
    <recommendedName>
        <fullName evidence="7">Glutamate pyruvate transaminase</fullName>
    </recommendedName>
    <alternativeName>
        <fullName evidence="8">Glutamic--alanine transaminase</fullName>
    </alternativeName>
    <alternativeName>
        <fullName evidence="9">Glutamic--pyruvic transaminase</fullName>
    </alternativeName>
</protein>
<dbReference type="Gene3D" id="3.90.1150.10">
    <property type="entry name" value="Aspartate Aminotransferase, domain 1"/>
    <property type="match status" value="1"/>
</dbReference>
<dbReference type="Proteomes" id="UP001212152">
    <property type="component" value="Unassembled WGS sequence"/>
</dbReference>
<comment type="cofactor">
    <cofactor evidence="1">
        <name>pyridoxal 5'-phosphate</name>
        <dbReference type="ChEBI" id="CHEBI:597326"/>
    </cofactor>
</comment>
<keyword evidence="4" id="KW-0808">Transferase</keyword>